<evidence type="ECO:0000313" key="3">
    <source>
        <dbReference type="Proteomes" id="UP001652542"/>
    </source>
</evidence>
<gene>
    <name evidence="2" type="ORF">OEW28_06595</name>
</gene>
<comment type="caution">
    <text evidence="2">The sequence shown here is derived from an EMBL/GenBank/DDBJ whole genome shotgun (WGS) entry which is preliminary data.</text>
</comment>
<proteinExistence type="predicted"/>
<accession>A0ABT2ZB03</accession>
<organism evidence="2 3">
    <name type="scientific">Albidovulum marisflavi</name>
    <dbReference type="NCBI Taxonomy" id="2984159"/>
    <lineage>
        <taxon>Bacteria</taxon>
        <taxon>Pseudomonadati</taxon>
        <taxon>Pseudomonadota</taxon>
        <taxon>Alphaproteobacteria</taxon>
        <taxon>Rhodobacterales</taxon>
        <taxon>Paracoccaceae</taxon>
        <taxon>Albidovulum</taxon>
    </lineage>
</organism>
<evidence type="ECO:0000256" key="1">
    <source>
        <dbReference type="SAM" id="MobiDB-lite"/>
    </source>
</evidence>
<dbReference type="Proteomes" id="UP001652542">
    <property type="component" value="Unassembled WGS sequence"/>
</dbReference>
<reference evidence="2 3" key="1">
    <citation type="submission" date="2022-10" db="EMBL/GenBank/DDBJ databases">
        <title>Defluviimonas sp. nov., isolated from ocean surface water.</title>
        <authorList>
            <person name="He W."/>
            <person name="Wang L."/>
            <person name="Zhang D.-F."/>
        </authorList>
    </citation>
    <scope>NUCLEOTIDE SEQUENCE [LARGE SCALE GENOMIC DNA]</scope>
    <source>
        <strain evidence="2 3">WL0002</strain>
    </source>
</reference>
<dbReference type="RefSeq" id="WP_263733911.1">
    <property type="nucleotide sequence ID" value="NZ_JAOWKY010000001.1"/>
</dbReference>
<protein>
    <submittedName>
        <fullName evidence="2">Uncharacterized protein</fullName>
    </submittedName>
</protein>
<keyword evidence="3" id="KW-1185">Reference proteome</keyword>
<name>A0ABT2ZB03_9RHOB</name>
<sequence length="163" mass="17852">MTASIKTTAVFLRPFQLPSFNETLPAGEYEIETQPLEPVDWIEPGAWTSSVLVHLHPRSSHPGLSRTLTVPLAELEQAVARDKLTGKALTDYFLEEMLADPMIRLVMKADGVAESDLRDLYSAQPEIRREDRRKMGKSGGVGKGKDKGNTGPRPGSARPGIGE</sequence>
<evidence type="ECO:0000313" key="2">
    <source>
        <dbReference type="EMBL" id="MCV2868294.1"/>
    </source>
</evidence>
<feature type="region of interest" description="Disordered" evidence="1">
    <location>
        <begin position="119"/>
        <end position="163"/>
    </location>
</feature>
<dbReference type="EMBL" id="JAOWKY010000001">
    <property type="protein sequence ID" value="MCV2868294.1"/>
    <property type="molecule type" value="Genomic_DNA"/>
</dbReference>